<evidence type="ECO:0000256" key="1">
    <source>
        <dbReference type="SAM" id="MobiDB-lite"/>
    </source>
</evidence>
<feature type="region of interest" description="Disordered" evidence="1">
    <location>
        <begin position="271"/>
        <end position="295"/>
    </location>
</feature>
<accession>A0AA36MXV9</accession>
<keyword evidence="3" id="KW-1185">Reference proteome</keyword>
<evidence type="ECO:0000313" key="2">
    <source>
        <dbReference type="EMBL" id="CAJ1387595.1"/>
    </source>
</evidence>
<evidence type="ECO:0000313" key="3">
    <source>
        <dbReference type="Proteomes" id="UP001178507"/>
    </source>
</evidence>
<dbReference type="Proteomes" id="UP001178507">
    <property type="component" value="Unassembled WGS sequence"/>
</dbReference>
<organism evidence="2 3">
    <name type="scientific">Effrenium voratum</name>
    <dbReference type="NCBI Taxonomy" id="2562239"/>
    <lineage>
        <taxon>Eukaryota</taxon>
        <taxon>Sar</taxon>
        <taxon>Alveolata</taxon>
        <taxon>Dinophyceae</taxon>
        <taxon>Suessiales</taxon>
        <taxon>Symbiodiniaceae</taxon>
        <taxon>Effrenium</taxon>
    </lineage>
</organism>
<feature type="region of interest" description="Disordered" evidence="1">
    <location>
        <begin position="57"/>
        <end position="79"/>
    </location>
</feature>
<feature type="compositionally biased region" description="Low complexity" evidence="1">
    <location>
        <begin position="273"/>
        <end position="283"/>
    </location>
</feature>
<feature type="compositionally biased region" description="Basic and acidic residues" evidence="1">
    <location>
        <begin position="17"/>
        <end position="33"/>
    </location>
</feature>
<gene>
    <name evidence="2" type="ORF">EVOR1521_LOCUS13637</name>
</gene>
<reference evidence="2" key="1">
    <citation type="submission" date="2023-08" db="EMBL/GenBank/DDBJ databases">
        <authorList>
            <person name="Chen Y."/>
            <person name="Shah S."/>
            <person name="Dougan E. K."/>
            <person name="Thang M."/>
            <person name="Chan C."/>
        </authorList>
    </citation>
    <scope>NUCLEOTIDE SEQUENCE</scope>
</reference>
<proteinExistence type="predicted"/>
<feature type="region of interest" description="Disordered" evidence="1">
    <location>
        <begin position="1"/>
        <end position="40"/>
    </location>
</feature>
<feature type="compositionally biased region" description="Pro residues" evidence="1">
    <location>
        <begin position="66"/>
        <end position="79"/>
    </location>
</feature>
<dbReference type="EMBL" id="CAUJNA010001546">
    <property type="protein sequence ID" value="CAJ1387595.1"/>
    <property type="molecule type" value="Genomic_DNA"/>
</dbReference>
<comment type="caution">
    <text evidence="2">The sequence shown here is derived from an EMBL/GenBank/DDBJ whole genome shotgun (WGS) entry which is preliminary data.</text>
</comment>
<protein>
    <submittedName>
        <fullName evidence="2">Uncharacterized protein</fullName>
    </submittedName>
</protein>
<sequence length="366" mass="40849">MFRASDIFGRRPGSVPDKPKVEPKPQDEPKARTWDPATGQFVEEELPAEVQEMMRAKRPKVAEGPLLPPPPPPPAPRMPPVAAAVERPSPKRLRVALSGFLMKDLNGQYTERPDQPIQGQASVWNSSMTYFIYWQRSMERWAICDSGSVQSARDGQVPGWAYRSDSQHFANSKGWMEVSGNAWSPAIHVVCTVIEGSPPDMAKEEPSAPGRPQLSVAQYRALVRRVYEEKNPSKLQDLATIFDKYQGREQELLTQVCDKYEASLEALMGGANGAPSPANSSASCERAEGKDQDGEMPELSAREFAILVQGVYQKHNPAKLADLARLLQKFRGIEREFYLQVCDKYGVQPVKFYKEEGARILSESDL</sequence>
<name>A0AA36MXV9_9DINO</name>
<dbReference type="AlphaFoldDB" id="A0AA36MXV9"/>